<gene>
    <name evidence="1" type="ORF">LZZ85_15335</name>
</gene>
<evidence type="ECO:0000313" key="1">
    <source>
        <dbReference type="EMBL" id="MCG2615673.1"/>
    </source>
</evidence>
<keyword evidence="2" id="KW-1185">Reference proteome</keyword>
<organism evidence="1 2">
    <name type="scientific">Terrimonas ginsenosidimutans</name>
    <dbReference type="NCBI Taxonomy" id="2908004"/>
    <lineage>
        <taxon>Bacteria</taxon>
        <taxon>Pseudomonadati</taxon>
        <taxon>Bacteroidota</taxon>
        <taxon>Chitinophagia</taxon>
        <taxon>Chitinophagales</taxon>
        <taxon>Chitinophagaceae</taxon>
        <taxon>Terrimonas</taxon>
    </lineage>
</organism>
<evidence type="ECO:0000313" key="2">
    <source>
        <dbReference type="Proteomes" id="UP001165367"/>
    </source>
</evidence>
<reference evidence="1" key="1">
    <citation type="submission" date="2022-01" db="EMBL/GenBank/DDBJ databases">
        <authorList>
            <person name="Jo J.-H."/>
            <person name="Im W.-T."/>
        </authorList>
    </citation>
    <scope>NUCLEOTIDE SEQUENCE</scope>
    <source>
        <strain evidence="1">NA20</strain>
    </source>
</reference>
<sequence>MKNLLAAVLSASVLLTACDRQPYVEHKVSLEKKADDCAGVQLAFRLNSNFGGERYEFEKCLPATYDKSLIISERRGDTVVVKFGLPGKPYESARYTVALDIDSYPRYDYITIDDETYPIRTSEK</sequence>
<dbReference type="Proteomes" id="UP001165367">
    <property type="component" value="Unassembled WGS sequence"/>
</dbReference>
<accession>A0ABS9KTR6</accession>
<dbReference type="PROSITE" id="PS51257">
    <property type="entry name" value="PROKAR_LIPOPROTEIN"/>
    <property type="match status" value="1"/>
</dbReference>
<proteinExistence type="predicted"/>
<dbReference type="RefSeq" id="WP_237873703.1">
    <property type="nucleotide sequence ID" value="NZ_JAKLTR010000009.1"/>
</dbReference>
<name>A0ABS9KTR6_9BACT</name>
<comment type="caution">
    <text evidence="1">The sequence shown here is derived from an EMBL/GenBank/DDBJ whole genome shotgun (WGS) entry which is preliminary data.</text>
</comment>
<dbReference type="EMBL" id="JAKLTR010000009">
    <property type="protein sequence ID" value="MCG2615673.1"/>
    <property type="molecule type" value="Genomic_DNA"/>
</dbReference>
<protein>
    <recommendedName>
        <fullName evidence="3">Lipoprotein</fullName>
    </recommendedName>
</protein>
<evidence type="ECO:0008006" key="3">
    <source>
        <dbReference type="Google" id="ProtNLM"/>
    </source>
</evidence>